<keyword evidence="1" id="KW-0472">Membrane</keyword>
<feature type="transmembrane region" description="Helical" evidence="1">
    <location>
        <begin position="115"/>
        <end position="138"/>
    </location>
</feature>
<feature type="transmembrane region" description="Helical" evidence="1">
    <location>
        <begin position="70"/>
        <end position="89"/>
    </location>
</feature>
<dbReference type="AlphaFoldDB" id="A0A0S7XKP4"/>
<evidence type="ECO:0000256" key="1">
    <source>
        <dbReference type="SAM" id="Phobius"/>
    </source>
</evidence>
<name>A0A0S7XKP4_UNCSA</name>
<evidence type="ECO:0000313" key="2">
    <source>
        <dbReference type="EMBL" id="KPJ62815.1"/>
    </source>
</evidence>
<protein>
    <submittedName>
        <fullName evidence="2">Uncharacterized protein</fullName>
    </submittedName>
</protein>
<keyword evidence="1" id="KW-1133">Transmembrane helix</keyword>
<keyword evidence="1" id="KW-0812">Transmembrane</keyword>
<accession>A0A0S7XKP4</accession>
<proteinExistence type="predicted"/>
<comment type="caution">
    <text evidence="2">The sequence shown here is derived from an EMBL/GenBank/DDBJ whole genome shotgun (WGS) entry which is preliminary data.</text>
</comment>
<sequence length="172" mass="19442">MDFQPQQRSCFLVAQQMEDSTKGERIDSIQTVGTGTVKLKNPYWALFYAVMPGMFYHGAGHFYAGEGRTVLILFMTGSVGSLVALTWVMGDPAPEMDDEASNGESQIDDETRDRALWVAAVLFFGTWIYDLVDAPLAVKRQNEKLLKKQNISLEFDFDDRGKVVRCQIVKRF</sequence>
<dbReference type="Proteomes" id="UP000051861">
    <property type="component" value="Unassembled WGS sequence"/>
</dbReference>
<evidence type="ECO:0000313" key="3">
    <source>
        <dbReference type="Proteomes" id="UP000051861"/>
    </source>
</evidence>
<organism evidence="2 3">
    <name type="scientific">candidate division WOR-1 bacterium DG_54_3</name>
    <dbReference type="NCBI Taxonomy" id="1703775"/>
    <lineage>
        <taxon>Bacteria</taxon>
        <taxon>Bacillati</taxon>
        <taxon>Saganbacteria</taxon>
    </lineage>
</organism>
<reference evidence="2 3" key="1">
    <citation type="journal article" date="2015" name="Microbiome">
        <title>Genomic resolution of linkages in carbon, nitrogen, and sulfur cycling among widespread estuary sediment bacteria.</title>
        <authorList>
            <person name="Baker B.J."/>
            <person name="Lazar C.S."/>
            <person name="Teske A.P."/>
            <person name="Dick G.J."/>
        </authorList>
    </citation>
    <scope>NUCLEOTIDE SEQUENCE [LARGE SCALE GENOMIC DNA]</scope>
    <source>
        <strain evidence="2">DG_54_3</strain>
    </source>
</reference>
<feature type="transmembrane region" description="Helical" evidence="1">
    <location>
        <begin position="43"/>
        <end position="63"/>
    </location>
</feature>
<gene>
    <name evidence="2" type="ORF">AMJ44_15140</name>
</gene>
<dbReference type="EMBL" id="LIZX01000255">
    <property type="protein sequence ID" value="KPJ62815.1"/>
    <property type="molecule type" value="Genomic_DNA"/>
</dbReference>